<dbReference type="InterPro" id="IPR002059">
    <property type="entry name" value="CSP_DNA-bd"/>
</dbReference>
<keyword evidence="2" id="KW-0963">Cytoplasm</keyword>
<sequence length="116" mass="12510">MPQGKVKWFNNAKGYGFIIADEGNGDLCKEDLFVHFSSIQMEGYKTLKAGQAVNFDAQPSGKGFHAVNIVPLESEPEKSSKNPETETAEGPESAAKTESVENKSKENSRTPMAASA</sequence>
<dbReference type="STRING" id="349521.HCH_02337"/>
<dbReference type="SUPFAM" id="SSF50249">
    <property type="entry name" value="Nucleic acid-binding proteins"/>
    <property type="match status" value="1"/>
</dbReference>
<dbReference type="GO" id="GO:0003729">
    <property type="term" value="F:mRNA binding"/>
    <property type="evidence" value="ECO:0007669"/>
    <property type="project" value="TreeGrafter"/>
</dbReference>
<dbReference type="PANTHER" id="PTHR46109">
    <property type="entry name" value="PROTEIN LIN-28"/>
    <property type="match status" value="1"/>
</dbReference>
<dbReference type="InterPro" id="IPR011129">
    <property type="entry name" value="CSD"/>
</dbReference>
<dbReference type="CDD" id="cd04458">
    <property type="entry name" value="CSP_CDS"/>
    <property type="match status" value="1"/>
</dbReference>
<accession>Q2SJL4</accession>
<dbReference type="RefSeq" id="WP_011396229.1">
    <property type="nucleotide sequence ID" value="NC_007645.1"/>
</dbReference>
<dbReference type="KEGG" id="hch:HCH_02337"/>
<evidence type="ECO:0000256" key="1">
    <source>
        <dbReference type="ARBA" id="ARBA00004496"/>
    </source>
</evidence>
<feature type="compositionally biased region" description="Basic and acidic residues" evidence="3">
    <location>
        <begin position="98"/>
        <end position="108"/>
    </location>
</feature>
<evidence type="ECO:0000256" key="2">
    <source>
        <dbReference type="ARBA" id="ARBA00022490"/>
    </source>
</evidence>
<dbReference type="HOGENOM" id="CLU_117621_0_0_6"/>
<dbReference type="Pfam" id="PF00313">
    <property type="entry name" value="CSD"/>
    <property type="match status" value="1"/>
</dbReference>
<evidence type="ECO:0000256" key="3">
    <source>
        <dbReference type="SAM" id="MobiDB-lite"/>
    </source>
</evidence>
<keyword evidence="6" id="KW-1185">Reference proteome</keyword>
<dbReference type="SMART" id="SM00357">
    <property type="entry name" value="CSP"/>
    <property type="match status" value="1"/>
</dbReference>
<dbReference type="PROSITE" id="PS51857">
    <property type="entry name" value="CSD_2"/>
    <property type="match status" value="1"/>
</dbReference>
<dbReference type="GO" id="GO:0031054">
    <property type="term" value="P:pre-miRNA processing"/>
    <property type="evidence" value="ECO:0007669"/>
    <property type="project" value="TreeGrafter"/>
</dbReference>
<dbReference type="PANTHER" id="PTHR46109:SF1">
    <property type="entry name" value="PROTEIN LIN-28 HOMOLOG"/>
    <property type="match status" value="1"/>
</dbReference>
<dbReference type="eggNOG" id="COG1278">
    <property type="taxonomic scope" value="Bacteria"/>
</dbReference>
<reference evidence="5 6" key="1">
    <citation type="journal article" date="2005" name="Nucleic Acids Res.">
        <title>Genomic blueprint of Hahella chejuensis, a marine microbe producing an algicidal agent.</title>
        <authorList>
            <person name="Jeong H."/>
            <person name="Yim J.H."/>
            <person name="Lee C."/>
            <person name="Choi S.-H."/>
            <person name="Park Y.K."/>
            <person name="Yoon S.H."/>
            <person name="Hur C.-G."/>
            <person name="Kang H.-Y."/>
            <person name="Kim D."/>
            <person name="Lee H.H."/>
            <person name="Park K.H."/>
            <person name="Park S.-H."/>
            <person name="Park H.-S."/>
            <person name="Lee H.K."/>
            <person name="Oh T.K."/>
            <person name="Kim J.F."/>
        </authorList>
    </citation>
    <scope>NUCLEOTIDE SEQUENCE [LARGE SCALE GENOMIC DNA]</scope>
    <source>
        <strain evidence="5 6">KCTC 2396</strain>
    </source>
</reference>
<dbReference type="InterPro" id="IPR012340">
    <property type="entry name" value="NA-bd_OB-fold"/>
</dbReference>
<dbReference type="Proteomes" id="UP000000238">
    <property type="component" value="Chromosome"/>
</dbReference>
<name>Q2SJL4_HAHCH</name>
<dbReference type="GO" id="GO:0005829">
    <property type="term" value="C:cytosol"/>
    <property type="evidence" value="ECO:0007669"/>
    <property type="project" value="UniProtKB-ARBA"/>
</dbReference>
<comment type="subcellular location">
    <subcellularLocation>
        <location evidence="1">Cytoplasm</location>
    </subcellularLocation>
</comment>
<proteinExistence type="predicted"/>
<feature type="region of interest" description="Disordered" evidence="3">
    <location>
        <begin position="71"/>
        <end position="116"/>
    </location>
</feature>
<feature type="compositionally biased region" description="Basic and acidic residues" evidence="3">
    <location>
        <begin position="75"/>
        <end position="84"/>
    </location>
</feature>
<evidence type="ECO:0000313" key="6">
    <source>
        <dbReference type="Proteomes" id="UP000000238"/>
    </source>
</evidence>
<feature type="domain" description="CSD" evidence="4">
    <location>
        <begin position="1"/>
        <end position="71"/>
    </location>
</feature>
<evidence type="ECO:0000259" key="4">
    <source>
        <dbReference type="PROSITE" id="PS51857"/>
    </source>
</evidence>
<evidence type="ECO:0000313" key="5">
    <source>
        <dbReference type="EMBL" id="ABC29160.1"/>
    </source>
</evidence>
<dbReference type="PRINTS" id="PR00050">
    <property type="entry name" value="COLDSHOCK"/>
</dbReference>
<protein>
    <submittedName>
        <fullName evidence="5">Cold shock protein</fullName>
    </submittedName>
</protein>
<gene>
    <name evidence="5" type="ordered locus">HCH_02337</name>
</gene>
<dbReference type="EMBL" id="CP000155">
    <property type="protein sequence ID" value="ABC29160.1"/>
    <property type="molecule type" value="Genomic_DNA"/>
</dbReference>
<dbReference type="Gene3D" id="2.40.50.140">
    <property type="entry name" value="Nucleic acid-binding proteins"/>
    <property type="match status" value="1"/>
</dbReference>
<dbReference type="InterPro" id="IPR051373">
    <property type="entry name" value="Lin-28_RNA-binding"/>
</dbReference>
<dbReference type="AlphaFoldDB" id="Q2SJL4"/>
<organism evidence="5 6">
    <name type="scientific">Hahella chejuensis (strain KCTC 2396)</name>
    <dbReference type="NCBI Taxonomy" id="349521"/>
    <lineage>
        <taxon>Bacteria</taxon>
        <taxon>Pseudomonadati</taxon>
        <taxon>Pseudomonadota</taxon>
        <taxon>Gammaproteobacteria</taxon>
        <taxon>Oceanospirillales</taxon>
        <taxon>Hahellaceae</taxon>
        <taxon>Hahella</taxon>
    </lineage>
</organism>